<dbReference type="GO" id="GO:0003723">
    <property type="term" value="F:RNA binding"/>
    <property type="evidence" value="ECO:0007669"/>
    <property type="project" value="UniProtKB-KW"/>
</dbReference>
<evidence type="ECO:0000256" key="7">
    <source>
        <dbReference type="SAM" id="Coils"/>
    </source>
</evidence>
<keyword evidence="4" id="KW-0694">RNA-binding</keyword>
<evidence type="ECO:0000256" key="1">
    <source>
        <dbReference type="ARBA" id="ARBA00003640"/>
    </source>
</evidence>
<dbReference type="GO" id="GO:0051607">
    <property type="term" value="P:defense response to virus"/>
    <property type="evidence" value="ECO:0007669"/>
    <property type="project" value="UniProtKB-KW"/>
</dbReference>
<evidence type="ECO:0000313" key="9">
    <source>
        <dbReference type="Proteomes" id="UP000004923"/>
    </source>
</evidence>
<comment type="similarity">
    <text evidence="2">Belongs to the CRISPR-associated Csm2 family.</text>
</comment>
<comment type="function">
    <text evidence="1">This subunit may be involved in monitoring complementarity of crRNA and target RNA.</text>
</comment>
<keyword evidence="5" id="KW-0051">Antiviral defense</keyword>
<dbReference type="AlphaFoldDB" id="E8LDK3"/>
<dbReference type="NCBIfam" id="TIGR01870">
    <property type="entry name" value="cas_TM1810_Csm2"/>
    <property type="match status" value="1"/>
</dbReference>
<proteinExistence type="inferred from homology"/>
<dbReference type="Pfam" id="PF03750">
    <property type="entry name" value="Csm2_III-A"/>
    <property type="match status" value="1"/>
</dbReference>
<keyword evidence="7" id="KW-0175">Coiled coil</keyword>
<dbReference type="EMBL" id="AEVN01000038">
    <property type="protein sequence ID" value="EFY05042.1"/>
    <property type="molecule type" value="Genomic_DNA"/>
</dbReference>
<organism evidence="8 9">
    <name type="scientific">Phascolarctobacterium succinatutens YIT 12067</name>
    <dbReference type="NCBI Taxonomy" id="626939"/>
    <lineage>
        <taxon>Bacteria</taxon>
        <taxon>Bacillati</taxon>
        <taxon>Bacillota</taxon>
        <taxon>Negativicutes</taxon>
        <taxon>Acidaminococcales</taxon>
        <taxon>Acidaminococcaceae</taxon>
        <taxon>Phascolarctobacterium</taxon>
    </lineage>
</organism>
<comment type="caution">
    <text evidence="8">The sequence shown here is derived from an EMBL/GenBank/DDBJ whole genome shotgun (WGS) entry which is preliminary data.</text>
</comment>
<dbReference type="InterPro" id="IPR010149">
    <property type="entry name" value="CRISPR-assoc_prot_Csm2_III-A"/>
</dbReference>
<dbReference type="Proteomes" id="UP000004923">
    <property type="component" value="Unassembled WGS sequence"/>
</dbReference>
<evidence type="ECO:0000256" key="6">
    <source>
        <dbReference type="ARBA" id="ARBA00031723"/>
    </source>
</evidence>
<dbReference type="eggNOG" id="COG1421">
    <property type="taxonomic scope" value="Bacteria"/>
</dbReference>
<gene>
    <name evidence="8" type="primary">csm2</name>
    <name evidence="8" type="ORF">HMPREF9443_00930</name>
</gene>
<name>E8LDK3_9FIRM</name>
<dbReference type="HOGENOM" id="CLU_131491_1_0_9"/>
<evidence type="ECO:0000256" key="3">
    <source>
        <dbReference type="ARBA" id="ARBA00016118"/>
    </source>
</evidence>
<feature type="coiled-coil region" evidence="7">
    <location>
        <begin position="80"/>
        <end position="107"/>
    </location>
</feature>
<sequence>MMVNNMREQLVKAGYAQNSRPNMQKKGQQFDFDNFDVVTEAEKAIKGLQYKDRYDNIKIDVTTSQIRKFLTAVNVVRNKVDLYKAKNKGAEALSKELTAEIKFLKVNLLYQAGRTAAVKQFMTVSKLNIIIDGIGDSLARFVKFTKYVEALVAYHKFLGGRD</sequence>
<accession>E8LDK3</accession>
<reference evidence="8 9" key="1">
    <citation type="submission" date="2011-01" db="EMBL/GenBank/DDBJ databases">
        <authorList>
            <person name="Weinstock G."/>
            <person name="Sodergren E."/>
            <person name="Clifton S."/>
            <person name="Fulton L."/>
            <person name="Fulton B."/>
            <person name="Courtney L."/>
            <person name="Fronick C."/>
            <person name="Harrison M."/>
            <person name="Strong C."/>
            <person name="Farmer C."/>
            <person name="Delahaunty K."/>
            <person name="Markovic C."/>
            <person name="Hall O."/>
            <person name="Minx P."/>
            <person name="Tomlinson C."/>
            <person name="Mitreva M."/>
            <person name="Hou S."/>
            <person name="Chen J."/>
            <person name="Wollam A."/>
            <person name="Pepin K.H."/>
            <person name="Johnson M."/>
            <person name="Bhonagiri V."/>
            <person name="Zhang X."/>
            <person name="Suruliraj S."/>
            <person name="Warren W."/>
            <person name="Chinwalla A."/>
            <person name="Mardis E.R."/>
            <person name="Wilson R.K."/>
        </authorList>
    </citation>
    <scope>NUCLEOTIDE SEQUENCE [LARGE SCALE GENOMIC DNA]</scope>
    <source>
        <strain evidence="8 9">YIT 12067</strain>
    </source>
</reference>
<keyword evidence="9" id="KW-1185">Reference proteome</keyword>
<evidence type="ECO:0000256" key="5">
    <source>
        <dbReference type="ARBA" id="ARBA00023118"/>
    </source>
</evidence>
<dbReference type="RefSeq" id="WP_009145301.1">
    <property type="nucleotide sequence ID" value="NZ_GL830879.1"/>
</dbReference>
<evidence type="ECO:0000256" key="2">
    <source>
        <dbReference type="ARBA" id="ARBA00006896"/>
    </source>
</evidence>
<evidence type="ECO:0000313" key="8">
    <source>
        <dbReference type="EMBL" id="EFY05042.1"/>
    </source>
</evidence>
<protein>
    <recommendedName>
        <fullName evidence="3">CRISPR system Cms protein Csm2</fullName>
    </recommendedName>
    <alternativeName>
        <fullName evidence="6">CRISPR type III A-associated protein Csm2</fullName>
    </alternativeName>
</protein>
<evidence type="ECO:0000256" key="4">
    <source>
        <dbReference type="ARBA" id="ARBA00022884"/>
    </source>
</evidence>